<organism evidence="2 3">
    <name type="scientific">Kiloniella litopenaei</name>
    <dbReference type="NCBI Taxonomy" id="1549748"/>
    <lineage>
        <taxon>Bacteria</taxon>
        <taxon>Pseudomonadati</taxon>
        <taxon>Pseudomonadota</taxon>
        <taxon>Alphaproteobacteria</taxon>
        <taxon>Rhodospirillales</taxon>
        <taxon>Kiloniellaceae</taxon>
        <taxon>Kiloniella</taxon>
    </lineage>
</organism>
<dbReference type="PROSITE" id="PS50995">
    <property type="entry name" value="HTH_MARR_2"/>
    <property type="match status" value="1"/>
</dbReference>
<proteinExistence type="predicted"/>
<dbReference type="Gene3D" id="1.10.10.10">
    <property type="entry name" value="Winged helix-like DNA-binding domain superfamily/Winged helix DNA-binding domain"/>
    <property type="match status" value="1"/>
</dbReference>
<evidence type="ECO:0000259" key="1">
    <source>
        <dbReference type="PROSITE" id="PS50995"/>
    </source>
</evidence>
<protein>
    <recommendedName>
        <fullName evidence="1">HTH marR-type domain-containing protein</fullName>
    </recommendedName>
</protein>
<dbReference type="InterPro" id="IPR000835">
    <property type="entry name" value="HTH_MarR-typ"/>
</dbReference>
<dbReference type="SUPFAM" id="SSF46785">
    <property type="entry name" value="Winged helix' DNA-binding domain"/>
    <property type="match status" value="1"/>
</dbReference>
<reference evidence="2 3" key="1">
    <citation type="submission" date="2015-03" db="EMBL/GenBank/DDBJ databases">
        <title>Genome sequence of Kiloniella sp. P1-1, isolated from the gut microflora of Pacific white shrimp, Penaeus vannamei.</title>
        <authorList>
            <person name="Shao Z."/>
            <person name="Wang L."/>
            <person name="Li X."/>
        </authorList>
    </citation>
    <scope>NUCLEOTIDE SEQUENCE [LARGE SCALE GENOMIC DNA]</scope>
    <source>
        <strain evidence="2 3">P1-1</strain>
    </source>
</reference>
<gene>
    <name evidence="2" type="ORF">WH95_02945</name>
</gene>
<dbReference type="STRING" id="1549748.WH95_02945"/>
<evidence type="ECO:0000313" key="3">
    <source>
        <dbReference type="Proteomes" id="UP000034491"/>
    </source>
</evidence>
<dbReference type="Pfam" id="PF12802">
    <property type="entry name" value="MarR_2"/>
    <property type="match status" value="1"/>
</dbReference>
<dbReference type="InterPro" id="IPR036388">
    <property type="entry name" value="WH-like_DNA-bd_sf"/>
</dbReference>
<dbReference type="RefSeq" id="WP_046502697.1">
    <property type="nucleotide sequence ID" value="NZ_LANI01000002.1"/>
</dbReference>
<dbReference type="AlphaFoldDB" id="A0A0M2RFF8"/>
<evidence type="ECO:0000313" key="2">
    <source>
        <dbReference type="EMBL" id="KKJ78283.1"/>
    </source>
</evidence>
<comment type="caution">
    <text evidence="2">The sequence shown here is derived from an EMBL/GenBank/DDBJ whole genome shotgun (WGS) entry which is preliminary data.</text>
</comment>
<dbReference type="GO" id="GO:0006950">
    <property type="term" value="P:response to stress"/>
    <property type="evidence" value="ECO:0007669"/>
    <property type="project" value="TreeGrafter"/>
</dbReference>
<dbReference type="Proteomes" id="UP000034491">
    <property type="component" value="Unassembled WGS sequence"/>
</dbReference>
<dbReference type="PANTHER" id="PTHR33164:SF104">
    <property type="entry name" value="TRANSCRIPTIONAL REGULATORY PROTEIN"/>
    <property type="match status" value="1"/>
</dbReference>
<dbReference type="OrthoDB" id="72352at2"/>
<keyword evidence="3" id="KW-1185">Reference proteome</keyword>
<dbReference type="PRINTS" id="PR00598">
    <property type="entry name" value="HTHMARR"/>
</dbReference>
<name>A0A0M2RFF8_9PROT</name>
<accession>A0A0M2RFF8</accession>
<dbReference type="InterPro" id="IPR039422">
    <property type="entry name" value="MarR/SlyA-like"/>
</dbReference>
<dbReference type="EMBL" id="LANI01000002">
    <property type="protein sequence ID" value="KKJ78283.1"/>
    <property type="molecule type" value="Genomic_DNA"/>
</dbReference>
<dbReference type="GO" id="GO:0003700">
    <property type="term" value="F:DNA-binding transcription factor activity"/>
    <property type="evidence" value="ECO:0007669"/>
    <property type="project" value="InterPro"/>
</dbReference>
<sequence length="148" mass="17080">MTKTPSQETVKVWGRIFRIQKKALAYTEKALKAAQLPQLSWYDILLELDKAGDQGLRPFELEHDLLLPQYGLSRLLDRMEKKGFLQRVPCPEDGRGHRIVITDKGRDIRLKMWPIYAKAIEDIIGPNLSENDLRTLSELLAKIDIPEE</sequence>
<dbReference type="PANTHER" id="PTHR33164">
    <property type="entry name" value="TRANSCRIPTIONAL REGULATOR, MARR FAMILY"/>
    <property type="match status" value="1"/>
</dbReference>
<dbReference type="SMART" id="SM00347">
    <property type="entry name" value="HTH_MARR"/>
    <property type="match status" value="1"/>
</dbReference>
<feature type="domain" description="HTH marR-type" evidence="1">
    <location>
        <begin position="1"/>
        <end position="145"/>
    </location>
</feature>
<dbReference type="InterPro" id="IPR036390">
    <property type="entry name" value="WH_DNA-bd_sf"/>
</dbReference>